<keyword evidence="3" id="KW-1185">Reference proteome</keyword>
<dbReference type="PANTHER" id="PTHR46599">
    <property type="entry name" value="PIGGYBAC TRANSPOSABLE ELEMENT-DERIVED PROTEIN 4"/>
    <property type="match status" value="1"/>
</dbReference>
<dbReference type="PANTHER" id="PTHR46599:SF6">
    <property type="entry name" value="DUAL SPECIFICITY PHOSPHATASE 26"/>
    <property type="match status" value="1"/>
</dbReference>
<organism evidence="2 3">
    <name type="scientific">Ignelater luminosus</name>
    <name type="common">Cucubano</name>
    <name type="synonym">Pyrophorus luminosus</name>
    <dbReference type="NCBI Taxonomy" id="2038154"/>
    <lineage>
        <taxon>Eukaryota</taxon>
        <taxon>Metazoa</taxon>
        <taxon>Ecdysozoa</taxon>
        <taxon>Arthropoda</taxon>
        <taxon>Hexapoda</taxon>
        <taxon>Insecta</taxon>
        <taxon>Pterygota</taxon>
        <taxon>Neoptera</taxon>
        <taxon>Endopterygota</taxon>
        <taxon>Coleoptera</taxon>
        <taxon>Polyphaga</taxon>
        <taxon>Elateriformia</taxon>
        <taxon>Elateroidea</taxon>
        <taxon>Elateridae</taxon>
        <taxon>Agrypninae</taxon>
        <taxon>Pyrophorini</taxon>
        <taxon>Ignelater</taxon>
    </lineage>
</organism>
<dbReference type="Proteomes" id="UP000801492">
    <property type="component" value="Unassembled WGS sequence"/>
</dbReference>
<feature type="domain" description="PiggyBac transposable element-derived protein" evidence="1">
    <location>
        <begin position="45"/>
        <end position="231"/>
    </location>
</feature>
<dbReference type="Pfam" id="PF13843">
    <property type="entry name" value="DDE_Tnp_1_7"/>
    <property type="match status" value="1"/>
</dbReference>
<protein>
    <recommendedName>
        <fullName evidence="1">PiggyBac transposable element-derived protein domain-containing protein</fullName>
    </recommendedName>
</protein>
<gene>
    <name evidence="2" type="ORF">ILUMI_20162</name>
</gene>
<evidence type="ECO:0000259" key="1">
    <source>
        <dbReference type="Pfam" id="PF13843"/>
    </source>
</evidence>
<proteinExistence type="predicted"/>
<accession>A0A8K0CHX6</accession>
<sequence length="243" mass="28406">MAGSSSVRVIDQGAENILLQWFEECNDSEVDEDVTANSTMKSIVLKDNKVHHVVQWTNAEGQRKYGDLWKNLDYEEFLQFVGLLTLVGLYKFHNEDITILWNVEYGRPIFNRTMSRSRFTTISQCLRFDNAELPTLQNSYIPYENLTVDEQLLTFRSRCLFKQFIPSKPEKYGIKIWAACGSQTLFIYNCQIYIDKTGDQRERNQGKRVVLDMTKGLETSERNVTTDNFLQASILQEKWKRKI</sequence>
<dbReference type="OrthoDB" id="8039240at2759"/>
<name>A0A8K0CHX6_IGNLU</name>
<dbReference type="AlphaFoldDB" id="A0A8K0CHX6"/>
<dbReference type="InterPro" id="IPR029526">
    <property type="entry name" value="PGBD"/>
</dbReference>
<reference evidence="2" key="1">
    <citation type="submission" date="2019-08" db="EMBL/GenBank/DDBJ databases">
        <title>The genome of the North American firefly Photinus pyralis.</title>
        <authorList>
            <consortium name="Photinus pyralis genome working group"/>
            <person name="Fallon T.R."/>
            <person name="Sander Lower S.E."/>
            <person name="Weng J.-K."/>
        </authorList>
    </citation>
    <scope>NUCLEOTIDE SEQUENCE</scope>
    <source>
        <strain evidence="2">TRF0915ILg1</strain>
        <tissue evidence="2">Whole body</tissue>
    </source>
</reference>
<dbReference type="EMBL" id="VTPC01088918">
    <property type="protein sequence ID" value="KAF2886011.1"/>
    <property type="molecule type" value="Genomic_DNA"/>
</dbReference>
<evidence type="ECO:0000313" key="3">
    <source>
        <dbReference type="Proteomes" id="UP000801492"/>
    </source>
</evidence>
<evidence type="ECO:0000313" key="2">
    <source>
        <dbReference type="EMBL" id="KAF2886011.1"/>
    </source>
</evidence>
<comment type="caution">
    <text evidence="2">The sequence shown here is derived from an EMBL/GenBank/DDBJ whole genome shotgun (WGS) entry which is preliminary data.</text>
</comment>